<dbReference type="AlphaFoldDB" id="A0A2I1FAT6"/>
<dbReference type="EMBL" id="LLXJ01000715">
    <property type="protein sequence ID" value="PKC06788.1"/>
    <property type="molecule type" value="Genomic_DNA"/>
</dbReference>
<sequence>MENIHSIDSLRELNAKLLAEIAKIRRKNDKIPVLEKKFAEAEAENAKLKQIIEENTIREARAFLVVDGQAQNGKETIPEVRLSIDNSISAVDLSNSVVDQQNNADTKSMEGVPKVSDKEIDDFIPEEPIPKVSPVNLFQPCQRYPKLLEEKEMDSFLDSENKKMISNLIRERNRKKKLRTQELHIF</sequence>
<dbReference type="Proteomes" id="UP000232722">
    <property type="component" value="Unassembled WGS sequence"/>
</dbReference>
<reference evidence="2 4" key="1">
    <citation type="submission" date="2016-04" db="EMBL/GenBank/DDBJ databases">
        <title>Genome analyses suggest a sexual origin of heterokaryosis in a supposedly ancient asexual fungus.</title>
        <authorList>
            <person name="Ropars J."/>
            <person name="Sedzielewska K."/>
            <person name="Noel J."/>
            <person name="Charron P."/>
            <person name="Farinelli L."/>
            <person name="Marton T."/>
            <person name="Kruger M."/>
            <person name="Pelin A."/>
            <person name="Brachmann A."/>
            <person name="Corradi N."/>
        </authorList>
    </citation>
    <scope>NUCLEOTIDE SEQUENCE [LARGE SCALE GENOMIC DNA]</scope>
    <source>
        <strain evidence="2 4">A5</strain>
    </source>
</reference>
<dbReference type="OrthoDB" id="2411763at2759"/>
<feature type="coiled-coil region" evidence="1">
    <location>
        <begin position="7"/>
        <end position="58"/>
    </location>
</feature>
<evidence type="ECO:0000256" key="1">
    <source>
        <dbReference type="SAM" id="Coils"/>
    </source>
</evidence>
<protein>
    <submittedName>
        <fullName evidence="2">Uncharacterized protein</fullName>
    </submittedName>
</protein>
<name>A0A2I1FAT6_9GLOM</name>
<accession>A0A2I1FAT6</accession>
<evidence type="ECO:0000313" key="3">
    <source>
        <dbReference type="EMBL" id="PKC14812.1"/>
    </source>
</evidence>
<gene>
    <name evidence="3" type="ORF">RhiirA5_408999</name>
    <name evidence="2" type="ORF">RhiirA5_419083</name>
</gene>
<dbReference type="EMBL" id="LLXJ01000117">
    <property type="protein sequence ID" value="PKC14812.1"/>
    <property type="molecule type" value="Genomic_DNA"/>
</dbReference>
<organism evidence="2 4">
    <name type="scientific">Rhizophagus irregularis</name>
    <dbReference type="NCBI Taxonomy" id="588596"/>
    <lineage>
        <taxon>Eukaryota</taxon>
        <taxon>Fungi</taxon>
        <taxon>Fungi incertae sedis</taxon>
        <taxon>Mucoromycota</taxon>
        <taxon>Glomeromycotina</taxon>
        <taxon>Glomeromycetes</taxon>
        <taxon>Glomerales</taxon>
        <taxon>Glomeraceae</taxon>
        <taxon>Rhizophagus</taxon>
    </lineage>
</organism>
<evidence type="ECO:0000313" key="2">
    <source>
        <dbReference type="EMBL" id="PKC06788.1"/>
    </source>
</evidence>
<reference evidence="2 4" key="2">
    <citation type="submission" date="2017-09" db="EMBL/GenBank/DDBJ databases">
        <title>Extensive intraspecific genome diversity in a model arbuscular mycorrhizal fungus.</title>
        <authorList>
            <person name="Chen E.C."/>
            <person name="Morin E."/>
            <person name="Beaudet D."/>
            <person name="Noel J."/>
            <person name="Ndikumana S."/>
            <person name="Charron P."/>
            <person name="St-Onge C."/>
            <person name="Giorgi J."/>
            <person name="Grigoriev I.V."/>
            <person name="Roux C."/>
            <person name="Martin F.M."/>
            <person name="Corradi N."/>
        </authorList>
    </citation>
    <scope>NUCLEOTIDE SEQUENCE [LARGE SCALE GENOMIC DNA]</scope>
    <source>
        <strain evidence="2 4">A5</strain>
    </source>
</reference>
<evidence type="ECO:0000313" key="4">
    <source>
        <dbReference type="Proteomes" id="UP000232722"/>
    </source>
</evidence>
<proteinExistence type="predicted"/>
<dbReference type="VEuPathDB" id="FungiDB:RhiirFUN_002875"/>
<comment type="caution">
    <text evidence="2">The sequence shown here is derived from an EMBL/GenBank/DDBJ whole genome shotgun (WGS) entry which is preliminary data.</text>
</comment>
<keyword evidence="1" id="KW-0175">Coiled coil</keyword>